<comment type="caution">
    <text evidence="2">The sequence shown here is derived from an EMBL/GenBank/DDBJ whole genome shotgun (WGS) entry which is preliminary data.</text>
</comment>
<evidence type="ECO:0000313" key="2">
    <source>
        <dbReference type="EMBL" id="MCL6270733.1"/>
    </source>
</evidence>
<protein>
    <submittedName>
        <fullName evidence="2">Uncharacterized protein</fullName>
    </submittedName>
</protein>
<feature type="signal peptide" evidence="1">
    <location>
        <begin position="1"/>
        <end position="18"/>
    </location>
</feature>
<name>A0ABT0PJT4_9GAMM</name>
<evidence type="ECO:0000313" key="3">
    <source>
        <dbReference type="Proteomes" id="UP001203338"/>
    </source>
</evidence>
<keyword evidence="1" id="KW-0732">Signal</keyword>
<accession>A0ABT0PJT4</accession>
<keyword evidence="3" id="KW-1185">Reference proteome</keyword>
<sequence>MKKYFFPLILLLSGPLLADSDTGIITMIESEVVSNHQALQISFGEGVGNRFCNHVDARYPDSAYLAKNAPNFDAILAISLSAYMAGKTVTITTEYSAHQDKRCVIKKVRLK</sequence>
<reference evidence="2 3" key="1">
    <citation type="submission" date="2022-05" db="EMBL/GenBank/DDBJ databases">
        <authorList>
            <person name="Park J.-S."/>
        </authorList>
    </citation>
    <scope>NUCLEOTIDE SEQUENCE [LARGE SCALE GENOMIC DNA]</scope>
    <source>
        <strain evidence="2 3">2012CJ34-2</strain>
    </source>
</reference>
<organism evidence="2 3">
    <name type="scientific">Parendozoicomonas callyspongiae</name>
    <dbReference type="NCBI Taxonomy" id="2942213"/>
    <lineage>
        <taxon>Bacteria</taxon>
        <taxon>Pseudomonadati</taxon>
        <taxon>Pseudomonadota</taxon>
        <taxon>Gammaproteobacteria</taxon>
        <taxon>Oceanospirillales</taxon>
        <taxon>Endozoicomonadaceae</taxon>
        <taxon>Parendozoicomonas</taxon>
    </lineage>
</organism>
<gene>
    <name evidence="2" type="ORF">M3P05_12440</name>
</gene>
<dbReference type="EMBL" id="JAMFLX010000016">
    <property type="protein sequence ID" value="MCL6270733.1"/>
    <property type="molecule type" value="Genomic_DNA"/>
</dbReference>
<evidence type="ECO:0000256" key="1">
    <source>
        <dbReference type="SAM" id="SignalP"/>
    </source>
</evidence>
<dbReference type="Proteomes" id="UP001203338">
    <property type="component" value="Unassembled WGS sequence"/>
</dbReference>
<dbReference type="RefSeq" id="WP_249700012.1">
    <property type="nucleotide sequence ID" value="NZ_JAMFLX010000016.1"/>
</dbReference>
<proteinExistence type="predicted"/>
<feature type="chain" id="PRO_5046467009" evidence="1">
    <location>
        <begin position="19"/>
        <end position="111"/>
    </location>
</feature>